<proteinExistence type="predicted"/>
<dbReference type="SUPFAM" id="SSF51182">
    <property type="entry name" value="RmlC-like cupins"/>
    <property type="match status" value="1"/>
</dbReference>
<dbReference type="EMBL" id="JBHTII010000001">
    <property type="protein sequence ID" value="MFD0790496.1"/>
    <property type="molecule type" value="Genomic_DNA"/>
</dbReference>
<dbReference type="InterPro" id="IPR008579">
    <property type="entry name" value="UGlyAH_Cupin_dom"/>
</dbReference>
<evidence type="ECO:0000259" key="1">
    <source>
        <dbReference type="Pfam" id="PF05899"/>
    </source>
</evidence>
<comment type="caution">
    <text evidence="2">The sequence shown here is derived from an EMBL/GenBank/DDBJ whole genome shotgun (WGS) entry which is preliminary data.</text>
</comment>
<keyword evidence="3" id="KW-1185">Reference proteome</keyword>
<protein>
    <submittedName>
        <fullName evidence="2">Cupin domain-containing protein</fullName>
    </submittedName>
</protein>
<dbReference type="Pfam" id="PF05899">
    <property type="entry name" value="Cupin_3"/>
    <property type="match status" value="1"/>
</dbReference>
<dbReference type="InterPro" id="IPR011051">
    <property type="entry name" value="RmlC_Cupin_sf"/>
</dbReference>
<evidence type="ECO:0000313" key="2">
    <source>
        <dbReference type="EMBL" id="MFD0790496.1"/>
    </source>
</evidence>
<organism evidence="2 3">
    <name type="scientific">Microbacterium insulae</name>
    <dbReference type="NCBI Taxonomy" id="483014"/>
    <lineage>
        <taxon>Bacteria</taxon>
        <taxon>Bacillati</taxon>
        <taxon>Actinomycetota</taxon>
        <taxon>Actinomycetes</taxon>
        <taxon>Micrococcales</taxon>
        <taxon>Microbacteriaceae</taxon>
        <taxon>Microbacterium</taxon>
    </lineage>
</organism>
<dbReference type="RefSeq" id="WP_204978347.1">
    <property type="nucleotide sequence ID" value="NZ_JBHTII010000001.1"/>
</dbReference>
<dbReference type="Proteomes" id="UP001597055">
    <property type="component" value="Unassembled WGS sequence"/>
</dbReference>
<evidence type="ECO:0000313" key="3">
    <source>
        <dbReference type="Proteomes" id="UP001597055"/>
    </source>
</evidence>
<name>A0ABW3AHN2_9MICO</name>
<reference evidence="3" key="1">
    <citation type="journal article" date="2019" name="Int. J. Syst. Evol. Microbiol.">
        <title>The Global Catalogue of Microorganisms (GCM) 10K type strain sequencing project: providing services to taxonomists for standard genome sequencing and annotation.</title>
        <authorList>
            <consortium name="The Broad Institute Genomics Platform"/>
            <consortium name="The Broad Institute Genome Sequencing Center for Infectious Disease"/>
            <person name="Wu L."/>
            <person name="Ma J."/>
        </authorList>
    </citation>
    <scope>NUCLEOTIDE SEQUENCE [LARGE SCALE GENOMIC DNA]</scope>
    <source>
        <strain evidence="3">CCUG 54523</strain>
    </source>
</reference>
<accession>A0ABW3AHN2</accession>
<feature type="domain" description="(S)-ureidoglycine aminohydrolase cupin" evidence="1">
    <location>
        <begin position="43"/>
        <end position="113"/>
    </location>
</feature>
<sequence length="116" mass="11989">MTRLEPGTPVDAAALPVALGAVPTDQVREGAPAAGAAELGTVGGVEIGVWEHTPGVSTDVEADEVFIVLAGVATVSFDDPDLPDLDLRPGVVARLSAGMRTTWTVRETLRKVYLAP</sequence>
<gene>
    <name evidence="2" type="ORF">ACFQ0P_08805</name>
</gene>
<dbReference type="Gene3D" id="2.60.120.10">
    <property type="entry name" value="Jelly Rolls"/>
    <property type="match status" value="1"/>
</dbReference>
<dbReference type="InterPro" id="IPR014710">
    <property type="entry name" value="RmlC-like_jellyroll"/>
</dbReference>